<dbReference type="PANTHER" id="PTHR23028">
    <property type="entry name" value="ACETYLTRANSFERASE"/>
    <property type="match status" value="1"/>
</dbReference>
<dbReference type="InterPro" id="IPR050879">
    <property type="entry name" value="Acyltransferase_3"/>
</dbReference>
<keyword evidence="4" id="KW-1185">Reference proteome</keyword>
<accession>A0A016SF89</accession>
<name>A0A016SF89_9BILA</name>
<dbReference type="OrthoDB" id="10061508at2759"/>
<sequence>MYPWRERYLLKIIPMKTVSALMRYLNFKENNLPANLEVRGCVYSTRFLNESAKPVGFCSMEVCEGRHLDISICLSAEELSGNGVFQNGEGNNNFLVVGNSFACNQADLIYTAFKQHIRQFSVFCYYGCEVMTWTPDVKCWRRVNYTAMVQELRPDVVFVMSRSLIAKSPFDTMKPIEEDKIFQDHMWRMSAFEKIVKKVYLLQALPSCIDSCSTEAQKFMNTGRPLRDIQEELIKRDDFFARQRIQEVGKRCRACEIIDYLPVLVNGNGHYLGYNPRTNLLYLDDHNHFTRFFVISGFLMAMILGKVEQLNVKSFCIFYYRRAKRILPLYYLAIGGILIALLSILPLTFRSSNIDSAREAIIFISNVKKADPNLEYKKMLENAGDLFTHTWSLCVELQWYFLVPLLCVIQRSTIKWEKTFFAAVACCSLVYYFTTDDMTSFYSVFSRIWQFCSGIIAHLLHTTNRFETTEAAQRREKKSLLDTGIFREEEKKPSWENILPHVSSFVFLLSVVGPFVPVKIPEDALRTCVTGFSAILIIVGEKHQNILLSNQAIVYIGDISYALYLFHWPVYVMTKFFAPQASFALVLGVLVSILLAVATHHCFEKFYLRWPPFAILILTSALSASCALLALQPHNVYDGNFRVEPVDYKKINPNDAAWNMSECGQCEDIAALK</sequence>
<dbReference type="GO" id="GO:0016747">
    <property type="term" value="F:acyltransferase activity, transferring groups other than amino-acyl groups"/>
    <property type="evidence" value="ECO:0007669"/>
    <property type="project" value="InterPro"/>
</dbReference>
<keyword evidence="1" id="KW-1133">Transmembrane helix</keyword>
<proteinExistence type="predicted"/>
<feature type="transmembrane region" description="Helical" evidence="1">
    <location>
        <begin position="289"/>
        <end position="307"/>
    </location>
</feature>
<evidence type="ECO:0000256" key="1">
    <source>
        <dbReference type="SAM" id="Phobius"/>
    </source>
</evidence>
<keyword evidence="1" id="KW-0472">Membrane</keyword>
<dbReference type="PANTHER" id="PTHR23028:SF115">
    <property type="entry name" value="ACYL_TRANSF_3 DOMAIN-CONTAINING PROTEIN-RELATED"/>
    <property type="match status" value="1"/>
</dbReference>
<keyword evidence="1" id="KW-0812">Transmembrane</keyword>
<reference evidence="4" key="1">
    <citation type="journal article" date="2015" name="Nat. Genet.">
        <title>The genome and transcriptome of the zoonotic hookworm Ancylostoma ceylanicum identify infection-specific gene families.</title>
        <authorList>
            <person name="Schwarz E.M."/>
            <person name="Hu Y."/>
            <person name="Antoshechkin I."/>
            <person name="Miller M.M."/>
            <person name="Sternberg P.W."/>
            <person name="Aroian R.V."/>
        </authorList>
    </citation>
    <scope>NUCLEOTIDE SEQUENCE</scope>
    <source>
        <strain evidence="4">HY135</strain>
    </source>
</reference>
<dbReference type="EMBL" id="JARK01001568">
    <property type="protein sequence ID" value="EYB89383.1"/>
    <property type="molecule type" value="Genomic_DNA"/>
</dbReference>
<organism evidence="3 4">
    <name type="scientific">Ancylostoma ceylanicum</name>
    <dbReference type="NCBI Taxonomy" id="53326"/>
    <lineage>
        <taxon>Eukaryota</taxon>
        <taxon>Metazoa</taxon>
        <taxon>Ecdysozoa</taxon>
        <taxon>Nematoda</taxon>
        <taxon>Chromadorea</taxon>
        <taxon>Rhabditida</taxon>
        <taxon>Rhabditina</taxon>
        <taxon>Rhabditomorpha</taxon>
        <taxon>Strongyloidea</taxon>
        <taxon>Ancylostomatidae</taxon>
        <taxon>Ancylostomatinae</taxon>
        <taxon>Ancylostoma</taxon>
    </lineage>
</organism>
<feature type="transmembrane region" description="Helical" evidence="1">
    <location>
        <begin position="386"/>
        <end position="409"/>
    </location>
</feature>
<comment type="caution">
    <text evidence="3">The sequence shown here is derived from an EMBL/GenBank/DDBJ whole genome shotgun (WGS) entry which is preliminary data.</text>
</comment>
<dbReference type="Proteomes" id="UP000024635">
    <property type="component" value="Unassembled WGS sequence"/>
</dbReference>
<dbReference type="AlphaFoldDB" id="A0A016SF89"/>
<dbReference type="GO" id="GO:0016020">
    <property type="term" value="C:membrane"/>
    <property type="evidence" value="ECO:0007669"/>
    <property type="project" value="TreeGrafter"/>
</dbReference>
<feature type="transmembrane region" description="Helical" evidence="1">
    <location>
        <begin position="577"/>
        <end position="598"/>
    </location>
</feature>
<evidence type="ECO:0000313" key="3">
    <source>
        <dbReference type="EMBL" id="EYB89383.1"/>
    </source>
</evidence>
<feature type="transmembrane region" description="Helical" evidence="1">
    <location>
        <begin position="328"/>
        <end position="349"/>
    </location>
</feature>
<feature type="domain" description="Acyltransferase 3" evidence="2">
    <location>
        <begin position="292"/>
        <end position="598"/>
    </location>
</feature>
<dbReference type="InterPro" id="IPR002656">
    <property type="entry name" value="Acyl_transf_3_dom"/>
</dbReference>
<feature type="transmembrane region" description="Helical" evidence="1">
    <location>
        <begin position="610"/>
        <end position="631"/>
    </location>
</feature>
<evidence type="ECO:0000259" key="2">
    <source>
        <dbReference type="Pfam" id="PF01757"/>
    </source>
</evidence>
<dbReference type="Pfam" id="PF01757">
    <property type="entry name" value="Acyl_transf_3"/>
    <property type="match status" value="1"/>
</dbReference>
<gene>
    <name evidence="3" type="primary">Acey_s0232.g3026</name>
    <name evidence="3" type="ORF">Y032_0232g3026</name>
</gene>
<feature type="transmembrane region" description="Helical" evidence="1">
    <location>
        <begin position="552"/>
        <end position="571"/>
    </location>
</feature>
<evidence type="ECO:0000313" key="4">
    <source>
        <dbReference type="Proteomes" id="UP000024635"/>
    </source>
</evidence>
<protein>
    <recommendedName>
        <fullName evidence="2">Acyltransferase 3 domain-containing protein</fullName>
    </recommendedName>
</protein>
<dbReference type="GO" id="GO:0000271">
    <property type="term" value="P:polysaccharide biosynthetic process"/>
    <property type="evidence" value="ECO:0007669"/>
    <property type="project" value="TreeGrafter"/>
</dbReference>